<dbReference type="PROSITE" id="PS50977">
    <property type="entry name" value="HTH_TETR_2"/>
    <property type="match status" value="1"/>
</dbReference>
<dbReference type="AlphaFoldDB" id="A0A7J5DJG8"/>
<sequence>MLEDERLKLILDAAYTCFTRHGVRRTTMDDIAREAGMSRPGVYQYVRNKEDAFRRLATGLLDGALAEAHAAIDTRGTLRARLTAALEAKLGLATRLWHDSPAHAAELLGVDTRLSAEQVEAYNTAMRDMIGAAVAADHPDTDALEVAELLLAFTRGLEADLTDTDAPVRRLRHGVALIVAGLDHAGGQPE</sequence>
<dbReference type="Gene3D" id="1.10.357.10">
    <property type="entry name" value="Tetracycline Repressor, domain 2"/>
    <property type="match status" value="1"/>
</dbReference>
<name>A0A7J5DJG8_9ACTN</name>
<comment type="caution">
    <text evidence="6">The sequence shown here is derived from an EMBL/GenBank/DDBJ whole genome shotgun (WGS) entry which is preliminary data.</text>
</comment>
<evidence type="ECO:0000313" key="7">
    <source>
        <dbReference type="Proteomes" id="UP000442990"/>
    </source>
</evidence>
<evidence type="ECO:0000256" key="3">
    <source>
        <dbReference type="ARBA" id="ARBA00023163"/>
    </source>
</evidence>
<dbReference type="SUPFAM" id="SSF46689">
    <property type="entry name" value="Homeodomain-like"/>
    <property type="match status" value="1"/>
</dbReference>
<evidence type="ECO:0000256" key="1">
    <source>
        <dbReference type="ARBA" id="ARBA00023015"/>
    </source>
</evidence>
<organism evidence="6 7">
    <name type="scientific">Streptomyces triticiradicis</name>
    <dbReference type="NCBI Taxonomy" id="2651189"/>
    <lineage>
        <taxon>Bacteria</taxon>
        <taxon>Bacillati</taxon>
        <taxon>Actinomycetota</taxon>
        <taxon>Actinomycetes</taxon>
        <taxon>Kitasatosporales</taxon>
        <taxon>Streptomycetaceae</taxon>
        <taxon>Streptomyces</taxon>
    </lineage>
</organism>
<evidence type="ECO:0000313" key="6">
    <source>
        <dbReference type="EMBL" id="KAB1988817.1"/>
    </source>
</evidence>
<dbReference type="PANTHER" id="PTHR30055">
    <property type="entry name" value="HTH-TYPE TRANSCRIPTIONAL REGULATOR RUTR"/>
    <property type="match status" value="1"/>
</dbReference>
<feature type="domain" description="HTH tetR-type" evidence="5">
    <location>
        <begin position="4"/>
        <end position="64"/>
    </location>
</feature>
<reference evidence="6 7" key="1">
    <citation type="submission" date="2019-09" db="EMBL/GenBank/DDBJ databases">
        <title>Isolation and identification of active actinomycetes.</title>
        <authorList>
            <person name="Yu Z."/>
            <person name="Han C."/>
            <person name="Yu B."/>
        </authorList>
    </citation>
    <scope>NUCLEOTIDE SEQUENCE [LARGE SCALE GENOMIC DNA]</scope>
    <source>
        <strain evidence="6 7">NEAU-H2</strain>
    </source>
</reference>
<dbReference type="GO" id="GO:0003700">
    <property type="term" value="F:DNA-binding transcription factor activity"/>
    <property type="evidence" value="ECO:0007669"/>
    <property type="project" value="TreeGrafter"/>
</dbReference>
<dbReference type="Proteomes" id="UP000442990">
    <property type="component" value="Unassembled WGS sequence"/>
</dbReference>
<accession>A0A7J5DJG8</accession>
<protein>
    <submittedName>
        <fullName evidence="6">TetR/AcrR family transcriptional regulator</fullName>
    </submittedName>
</protein>
<gene>
    <name evidence="6" type="ORF">F8144_09690</name>
</gene>
<keyword evidence="1" id="KW-0805">Transcription regulation</keyword>
<dbReference type="RefSeq" id="WP_151468849.1">
    <property type="nucleotide sequence ID" value="NZ_WBKG01000006.1"/>
</dbReference>
<dbReference type="InterPro" id="IPR009057">
    <property type="entry name" value="Homeodomain-like_sf"/>
</dbReference>
<keyword evidence="3" id="KW-0804">Transcription</keyword>
<keyword evidence="2 4" id="KW-0238">DNA-binding</keyword>
<feature type="DNA-binding region" description="H-T-H motif" evidence="4">
    <location>
        <begin position="27"/>
        <end position="46"/>
    </location>
</feature>
<dbReference type="EMBL" id="WBKG01000006">
    <property type="protein sequence ID" value="KAB1988817.1"/>
    <property type="molecule type" value="Genomic_DNA"/>
</dbReference>
<dbReference type="InterPro" id="IPR050109">
    <property type="entry name" value="HTH-type_TetR-like_transc_reg"/>
</dbReference>
<dbReference type="InterPro" id="IPR001647">
    <property type="entry name" value="HTH_TetR"/>
</dbReference>
<evidence type="ECO:0000259" key="5">
    <source>
        <dbReference type="PROSITE" id="PS50977"/>
    </source>
</evidence>
<proteinExistence type="predicted"/>
<dbReference type="GO" id="GO:0000976">
    <property type="term" value="F:transcription cis-regulatory region binding"/>
    <property type="evidence" value="ECO:0007669"/>
    <property type="project" value="TreeGrafter"/>
</dbReference>
<dbReference type="PRINTS" id="PR00455">
    <property type="entry name" value="HTHTETR"/>
</dbReference>
<dbReference type="Pfam" id="PF00440">
    <property type="entry name" value="TetR_N"/>
    <property type="match status" value="1"/>
</dbReference>
<evidence type="ECO:0000256" key="4">
    <source>
        <dbReference type="PROSITE-ProRule" id="PRU00335"/>
    </source>
</evidence>
<evidence type="ECO:0000256" key="2">
    <source>
        <dbReference type="ARBA" id="ARBA00023125"/>
    </source>
</evidence>
<dbReference type="PANTHER" id="PTHR30055:SF234">
    <property type="entry name" value="HTH-TYPE TRANSCRIPTIONAL REGULATOR BETI"/>
    <property type="match status" value="1"/>
</dbReference>
<keyword evidence="7" id="KW-1185">Reference proteome</keyword>